<evidence type="ECO:0000256" key="1">
    <source>
        <dbReference type="ARBA" id="ARBA00004141"/>
    </source>
</evidence>
<keyword evidence="3" id="KW-0547">Nucleotide-binding</keyword>
<dbReference type="FunFam" id="3.40.50.300:FF:003218">
    <property type="entry name" value="ABC a-pheromone efflux pump AtrD"/>
    <property type="match status" value="1"/>
</dbReference>
<feature type="transmembrane region" description="Helical" evidence="7">
    <location>
        <begin position="804"/>
        <end position="827"/>
    </location>
</feature>
<evidence type="ECO:0008006" key="12">
    <source>
        <dbReference type="Google" id="ProtNLM"/>
    </source>
</evidence>
<keyword evidence="5 7" id="KW-1133">Transmembrane helix</keyword>
<dbReference type="SMART" id="SM00382">
    <property type="entry name" value="AAA"/>
    <property type="match status" value="2"/>
</dbReference>
<dbReference type="EMBL" id="JAPZBS010000001">
    <property type="protein sequence ID" value="KAJ5389673.1"/>
    <property type="molecule type" value="Genomic_DNA"/>
</dbReference>
<dbReference type="GO" id="GO:0016887">
    <property type="term" value="F:ATP hydrolysis activity"/>
    <property type="evidence" value="ECO:0007669"/>
    <property type="project" value="InterPro"/>
</dbReference>
<dbReference type="CDD" id="cd18578">
    <property type="entry name" value="ABC_6TM_Pgp_ABCB1_D2_like"/>
    <property type="match status" value="1"/>
</dbReference>
<dbReference type="InterPro" id="IPR011527">
    <property type="entry name" value="ABC1_TM_dom"/>
</dbReference>
<evidence type="ECO:0000256" key="2">
    <source>
        <dbReference type="ARBA" id="ARBA00022692"/>
    </source>
</evidence>
<evidence type="ECO:0000256" key="3">
    <source>
        <dbReference type="ARBA" id="ARBA00022741"/>
    </source>
</evidence>
<feature type="domain" description="ABC transporter" evidence="8">
    <location>
        <begin position="372"/>
        <end position="611"/>
    </location>
</feature>
<evidence type="ECO:0000259" key="8">
    <source>
        <dbReference type="PROSITE" id="PS50893"/>
    </source>
</evidence>
<feature type="domain" description="ABC transmembrane type-1" evidence="9">
    <location>
        <begin position="807"/>
        <end position="1091"/>
    </location>
</feature>
<dbReference type="InterPro" id="IPR003439">
    <property type="entry name" value="ABC_transporter-like_ATP-bd"/>
</dbReference>
<feature type="transmembrane region" description="Helical" evidence="7">
    <location>
        <begin position="193"/>
        <end position="212"/>
    </location>
</feature>
<feature type="domain" description="ABC transmembrane type-1" evidence="9">
    <location>
        <begin position="43"/>
        <end position="335"/>
    </location>
</feature>
<feature type="transmembrane region" description="Helical" evidence="7">
    <location>
        <begin position="42"/>
        <end position="67"/>
    </location>
</feature>
<comment type="caution">
    <text evidence="10">The sequence shown here is derived from an EMBL/GenBank/DDBJ whole genome shotgun (WGS) entry which is preliminary data.</text>
</comment>
<feature type="transmembrane region" description="Helical" evidence="7">
    <location>
        <begin position="1065"/>
        <end position="1086"/>
    </location>
</feature>
<feature type="transmembrane region" description="Helical" evidence="7">
    <location>
        <begin position="1032"/>
        <end position="1053"/>
    </location>
</feature>
<dbReference type="InterPro" id="IPR017871">
    <property type="entry name" value="ABC_transporter-like_CS"/>
</dbReference>
<protein>
    <recommendedName>
        <fullName evidence="12">ABC a-pheromone efflux pump AtrD</fullName>
    </recommendedName>
</protein>
<dbReference type="InterPro" id="IPR039421">
    <property type="entry name" value="Type_1_exporter"/>
</dbReference>
<sequence length="1375" mass="151141">MGLKTKIPDHDSASIQNDNAAGLAPGWKSLFSFTTRRHLPTLIIGAFLALLAGCVTPALAISLGNVFDAFTSFGAGQIAIDGLRSKIVTSCFGMLGLGAAGWFLNSAYFAVFIAFGELQASNIRNKVFTELIQRDVEWFEAQQEGSGAFLSGVQAHIHELQMATSQPLGLLLQYLCRSLVSLGLGFYTSWSLSLVTLAGIPIFSSVIVFLSTRMKPSIKAQQEELTQASKVASNAINSIDAVKCLNGQRIELWSFSSRIEQSAIHYLRQARLNSLQISFVRWMMFGMFVQGFWYGSSLARNGKITSGEVLRTFWACLTAAQSIEQVLPQIIVLEKGKVASAMLKSIMRQPAPERVVSETKGTLYPEHCEGDIEVNNVSFSYPSQPDRVVLNPSTFFFPAGETTFVIGKSGSGKTTLGQLLMRFYPLTSGEILIDGNPIDALNINWVRNNITLVEQRSVLFNDSVLKNIAFGRQDYENVSRGDVQSSIEVAMLKSVLESLPEGLDTCVGPGGNHLSGGQKQRVAIARARLRDTPILILDEPTSALDPANRVAVMKAIREWRSEKTTIIITHDMSHITEQDYVYILENGTIVQSGYRDTVEKQPGSEKYFRATTKADQNTADQNTGSLGKELGERAYYGLSWEDPSRQNLTTEPARPPSARFNPRELLAQHHARSSSWSSARNSTLRRDDAISVDDTMLNISYDLSKHGSLVGIPRREMSPVRPASYYSRPMEEFEMIRIDRSFLDDPSSHTLSYESAPDLDSKHSRLVQTDQISKPQKEQDEKGMISLSQIMGTIVPILTPKQRVILFLGVLAALAHASATPIFSYCLSQLFSTFYAGTNSAKLTMTWSLAVLGVSIGDGLASFFMHYFLEFCGEAWMDALRKKAFERVLDQPRAWFEQEGNSSFRLTAYLDQNGEDMRNLLGRFAGFVIVAASITVMAIIWSLIVCWKLTLVALACGPFIYAITRGFEGVNGIWEHRCNEASAVATDIFMETFAEIRTVRTLTLEGYFHNKQADAISKCLAIGLKRAGYTGLLFGMLESTVMFASALIFYYGAVLVASEFTVNDVMMVFSLLLFSIGYAAQILSWIPQINTSREVATQLLRLANLPAANSHEHRGDLRLPRLTPIQIFNLDFRYPSRPDTTVLANVSIQIAQNSCTAIVGRSGSGKSTIASLLLALYEAPVSKDGWPTVKLGGAGISRLHIPTLRSHISIVSQQPIIFPGTIYANISYGLADRASIHSVRVAAEAAGIDDFILSLPNGYFTVIGDGGIGLSGGQKQRLVIARALLREPQILILDEATSSLDPAGAELVRQTVQKLVATRKDLTVIIITHAKEMIEIADHVIVLDQGVVVEDGSYRDLSQRVGGKLYGLMNDPEQA</sequence>
<dbReference type="InterPro" id="IPR027417">
    <property type="entry name" value="P-loop_NTPase"/>
</dbReference>
<dbReference type="GO" id="GO:0005743">
    <property type="term" value="C:mitochondrial inner membrane"/>
    <property type="evidence" value="ECO:0007669"/>
    <property type="project" value="TreeGrafter"/>
</dbReference>
<evidence type="ECO:0000256" key="4">
    <source>
        <dbReference type="ARBA" id="ARBA00022840"/>
    </source>
</evidence>
<feature type="domain" description="ABC transporter" evidence="8">
    <location>
        <begin position="1125"/>
        <end position="1370"/>
    </location>
</feature>
<evidence type="ECO:0000256" key="6">
    <source>
        <dbReference type="ARBA" id="ARBA00023136"/>
    </source>
</evidence>
<evidence type="ECO:0000256" key="5">
    <source>
        <dbReference type="ARBA" id="ARBA00022989"/>
    </source>
</evidence>
<feature type="transmembrane region" description="Helical" evidence="7">
    <location>
        <begin position="847"/>
        <end position="869"/>
    </location>
</feature>
<dbReference type="GeneID" id="81432849"/>
<dbReference type="FunFam" id="3.40.50.300:FF:001471">
    <property type="entry name" value="P-loop containing nucleoside triphosphate hydrolase protein"/>
    <property type="match status" value="1"/>
</dbReference>
<dbReference type="RefSeq" id="XP_056560401.1">
    <property type="nucleotide sequence ID" value="XM_056693672.1"/>
</dbReference>
<dbReference type="Pfam" id="PF00664">
    <property type="entry name" value="ABC_membrane"/>
    <property type="match status" value="2"/>
</dbReference>
<evidence type="ECO:0000313" key="11">
    <source>
        <dbReference type="Proteomes" id="UP001147782"/>
    </source>
</evidence>
<keyword evidence="6 7" id="KW-0472">Membrane</keyword>
<dbReference type="Gene3D" id="1.20.1560.10">
    <property type="entry name" value="ABC transporter type 1, transmembrane domain"/>
    <property type="match status" value="2"/>
</dbReference>
<dbReference type="SUPFAM" id="SSF90123">
    <property type="entry name" value="ABC transporter transmembrane region"/>
    <property type="match status" value="2"/>
</dbReference>
<dbReference type="SUPFAM" id="SSF52540">
    <property type="entry name" value="P-loop containing nucleoside triphosphate hydrolases"/>
    <property type="match status" value="2"/>
</dbReference>
<gene>
    <name evidence="10" type="ORF">N7496_000741</name>
</gene>
<dbReference type="PROSITE" id="PS00211">
    <property type="entry name" value="ABC_TRANSPORTER_1"/>
    <property type="match status" value="1"/>
</dbReference>
<reference evidence="10" key="2">
    <citation type="journal article" date="2023" name="IMA Fungus">
        <title>Comparative genomic study of the Penicillium genus elucidates a diverse pangenome and 15 lateral gene transfer events.</title>
        <authorList>
            <person name="Petersen C."/>
            <person name="Sorensen T."/>
            <person name="Nielsen M.R."/>
            <person name="Sondergaard T.E."/>
            <person name="Sorensen J.L."/>
            <person name="Fitzpatrick D.A."/>
            <person name="Frisvad J.C."/>
            <person name="Nielsen K.L."/>
        </authorList>
    </citation>
    <scope>NUCLEOTIDE SEQUENCE</scope>
    <source>
        <strain evidence="10">IBT 29864</strain>
    </source>
</reference>
<keyword evidence="2 7" id="KW-0812">Transmembrane</keyword>
<evidence type="ECO:0000313" key="10">
    <source>
        <dbReference type="EMBL" id="KAJ5389673.1"/>
    </source>
</evidence>
<dbReference type="InterPro" id="IPR036640">
    <property type="entry name" value="ABC1_TM_sf"/>
</dbReference>
<name>A0A9X0B688_9EURO</name>
<organism evidence="10 11">
    <name type="scientific">Penicillium cataractarum</name>
    <dbReference type="NCBI Taxonomy" id="2100454"/>
    <lineage>
        <taxon>Eukaryota</taxon>
        <taxon>Fungi</taxon>
        <taxon>Dikarya</taxon>
        <taxon>Ascomycota</taxon>
        <taxon>Pezizomycotina</taxon>
        <taxon>Eurotiomycetes</taxon>
        <taxon>Eurotiomycetidae</taxon>
        <taxon>Eurotiales</taxon>
        <taxon>Aspergillaceae</taxon>
        <taxon>Penicillium</taxon>
    </lineage>
</organism>
<feature type="transmembrane region" description="Helical" evidence="7">
    <location>
        <begin position="279"/>
        <end position="296"/>
    </location>
</feature>
<dbReference type="InterPro" id="IPR003593">
    <property type="entry name" value="AAA+_ATPase"/>
</dbReference>
<dbReference type="Proteomes" id="UP001147782">
    <property type="component" value="Unassembled WGS sequence"/>
</dbReference>
<accession>A0A9X0B688</accession>
<feature type="transmembrane region" description="Helical" evidence="7">
    <location>
        <begin position="924"/>
        <end position="944"/>
    </location>
</feature>
<dbReference type="GO" id="GO:0015421">
    <property type="term" value="F:ABC-type oligopeptide transporter activity"/>
    <property type="evidence" value="ECO:0007669"/>
    <property type="project" value="TreeGrafter"/>
</dbReference>
<evidence type="ECO:0000256" key="7">
    <source>
        <dbReference type="SAM" id="Phobius"/>
    </source>
</evidence>
<comment type="subcellular location">
    <subcellularLocation>
        <location evidence="1">Membrane</location>
        <topology evidence="1">Multi-pass membrane protein</topology>
    </subcellularLocation>
</comment>
<dbReference type="PANTHER" id="PTHR43394">
    <property type="entry name" value="ATP-DEPENDENT PERMEASE MDL1, MITOCHONDRIAL"/>
    <property type="match status" value="1"/>
</dbReference>
<dbReference type="Pfam" id="PF00005">
    <property type="entry name" value="ABC_tran"/>
    <property type="match status" value="2"/>
</dbReference>
<feature type="transmembrane region" description="Helical" evidence="7">
    <location>
        <begin position="87"/>
        <end position="115"/>
    </location>
</feature>
<dbReference type="OrthoDB" id="6500128at2759"/>
<dbReference type="GO" id="GO:0005524">
    <property type="term" value="F:ATP binding"/>
    <property type="evidence" value="ECO:0007669"/>
    <property type="project" value="UniProtKB-KW"/>
</dbReference>
<dbReference type="PROSITE" id="PS50893">
    <property type="entry name" value="ABC_TRANSPORTER_2"/>
    <property type="match status" value="2"/>
</dbReference>
<dbReference type="Gene3D" id="3.40.50.300">
    <property type="entry name" value="P-loop containing nucleotide triphosphate hydrolases"/>
    <property type="match status" value="2"/>
</dbReference>
<keyword evidence="11" id="KW-1185">Reference proteome</keyword>
<proteinExistence type="predicted"/>
<dbReference type="PROSITE" id="PS50929">
    <property type="entry name" value="ABC_TM1F"/>
    <property type="match status" value="2"/>
</dbReference>
<evidence type="ECO:0000259" key="9">
    <source>
        <dbReference type="PROSITE" id="PS50929"/>
    </source>
</evidence>
<dbReference type="GO" id="GO:0090374">
    <property type="term" value="P:oligopeptide export from mitochondrion"/>
    <property type="evidence" value="ECO:0007669"/>
    <property type="project" value="TreeGrafter"/>
</dbReference>
<keyword evidence="4" id="KW-0067">ATP-binding</keyword>
<reference evidence="10" key="1">
    <citation type="submission" date="2022-11" db="EMBL/GenBank/DDBJ databases">
        <authorList>
            <person name="Petersen C."/>
        </authorList>
    </citation>
    <scope>NUCLEOTIDE SEQUENCE</scope>
    <source>
        <strain evidence="10">IBT 29864</strain>
    </source>
</reference>
<dbReference type="CDD" id="cd18577">
    <property type="entry name" value="ABC_6TM_Pgp_ABCB1_D1_like"/>
    <property type="match status" value="1"/>
</dbReference>
<dbReference type="PANTHER" id="PTHR43394:SF15">
    <property type="entry name" value="ALPHA-FACTOR-TRANSPORTING ATPASE"/>
    <property type="match status" value="1"/>
</dbReference>